<dbReference type="InterPro" id="IPR013187">
    <property type="entry name" value="F-box-assoc_dom_typ3"/>
</dbReference>
<dbReference type="EMBL" id="JBBPBK010000009">
    <property type="protein sequence ID" value="KAK9278116.1"/>
    <property type="molecule type" value="Genomic_DNA"/>
</dbReference>
<accession>A0AAP0RLD6</accession>
<evidence type="ECO:0000313" key="3">
    <source>
        <dbReference type="Proteomes" id="UP001415857"/>
    </source>
</evidence>
<proteinExistence type="predicted"/>
<gene>
    <name evidence="2" type="ORF">L1049_027674</name>
</gene>
<sequence>MKNNGSNDERFLVKRDLKGSGKPVVSLLNYRDGNETLDLLDLPVYEEELYELVVLGPINGMYVLYGRINGISVLLNPATRDFKALPVSTIPLAPHTSVLTDGVGFGFDPKTSDYKLVRIMERWRYDENDNVLPWDDERQHHLAQVEVYTLGTGSWRKIDAVVPNYNNDSPLVNSYLNGFYYWLLYDGGDAAMYSCDMGDEVFCKRGKDLGVANSFTHHAYVFSEAIPSVVSSFPIHCV</sequence>
<organism evidence="2 3">
    <name type="scientific">Liquidambar formosana</name>
    <name type="common">Formosan gum</name>
    <dbReference type="NCBI Taxonomy" id="63359"/>
    <lineage>
        <taxon>Eukaryota</taxon>
        <taxon>Viridiplantae</taxon>
        <taxon>Streptophyta</taxon>
        <taxon>Embryophyta</taxon>
        <taxon>Tracheophyta</taxon>
        <taxon>Spermatophyta</taxon>
        <taxon>Magnoliopsida</taxon>
        <taxon>eudicotyledons</taxon>
        <taxon>Gunneridae</taxon>
        <taxon>Pentapetalae</taxon>
        <taxon>Saxifragales</taxon>
        <taxon>Altingiaceae</taxon>
        <taxon>Liquidambar</taxon>
    </lineage>
</organism>
<dbReference type="InterPro" id="IPR050796">
    <property type="entry name" value="SCF_F-box_component"/>
</dbReference>
<reference evidence="2 3" key="1">
    <citation type="journal article" date="2024" name="Plant J.">
        <title>Genome sequences and population genomics reveal climatic adaptation and genomic divergence between two closely related sweetgum species.</title>
        <authorList>
            <person name="Xu W.Q."/>
            <person name="Ren C.Q."/>
            <person name="Zhang X.Y."/>
            <person name="Comes H.P."/>
            <person name="Liu X.H."/>
            <person name="Li Y.G."/>
            <person name="Kettle C.J."/>
            <person name="Jalonen R."/>
            <person name="Gaisberger H."/>
            <person name="Ma Y.Z."/>
            <person name="Qiu Y.X."/>
        </authorList>
    </citation>
    <scope>NUCLEOTIDE SEQUENCE [LARGE SCALE GENOMIC DNA]</scope>
    <source>
        <strain evidence="2">Hangzhou</strain>
    </source>
</reference>
<feature type="domain" description="F-box associated beta-propeller type 3" evidence="1">
    <location>
        <begin position="52"/>
        <end position="188"/>
    </location>
</feature>
<keyword evidence="3" id="KW-1185">Reference proteome</keyword>
<name>A0AAP0RLD6_LIQFO</name>
<protein>
    <recommendedName>
        <fullName evidence="1">F-box associated beta-propeller type 3 domain-containing protein</fullName>
    </recommendedName>
</protein>
<evidence type="ECO:0000259" key="1">
    <source>
        <dbReference type="Pfam" id="PF08268"/>
    </source>
</evidence>
<dbReference type="Pfam" id="PF08268">
    <property type="entry name" value="FBA_3"/>
    <property type="match status" value="1"/>
</dbReference>
<dbReference type="AlphaFoldDB" id="A0AAP0RLD6"/>
<dbReference type="InterPro" id="IPR017451">
    <property type="entry name" value="F-box-assoc_interact_dom"/>
</dbReference>
<dbReference type="Proteomes" id="UP001415857">
    <property type="component" value="Unassembled WGS sequence"/>
</dbReference>
<dbReference type="PANTHER" id="PTHR31672:SF13">
    <property type="entry name" value="F-BOX PROTEIN CPR30-LIKE"/>
    <property type="match status" value="1"/>
</dbReference>
<dbReference type="PANTHER" id="PTHR31672">
    <property type="entry name" value="BNACNNG10540D PROTEIN"/>
    <property type="match status" value="1"/>
</dbReference>
<evidence type="ECO:0000313" key="2">
    <source>
        <dbReference type="EMBL" id="KAK9278116.1"/>
    </source>
</evidence>
<dbReference type="NCBIfam" id="TIGR01640">
    <property type="entry name" value="F_box_assoc_1"/>
    <property type="match status" value="1"/>
</dbReference>
<comment type="caution">
    <text evidence="2">The sequence shown here is derived from an EMBL/GenBank/DDBJ whole genome shotgun (WGS) entry which is preliminary data.</text>
</comment>